<dbReference type="InterPro" id="IPR008948">
    <property type="entry name" value="L-Aspartase-like"/>
</dbReference>
<dbReference type="InterPro" id="IPR009049">
    <property type="entry name" value="Argininosuccinate_lyase"/>
</dbReference>
<dbReference type="EMBL" id="JAACFV010000064">
    <property type="protein sequence ID" value="KAF7507721.1"/>
    <property type="molecule type" value="Genomic_DNA"/>
</dbReference>
<organism evidence="2 3">
    <name type="scientific">Endocarpon pusillum</name>
    <dbReference type="NCBI Taxonomy" id="364733"/>
    <lineage>
        <taxon>Eukaryota</taxon>
        <taxon>Fungi</taxon>
        <taxon>Dikarya</taxon>
        <taxon>Ascomycota</taxon>
        <taxon>Pezizomycotina</taxon>
        <taxon>Eurotiomycetes</taxon>
        <taxon>Chaetothyriomycetidae</taxon>
        <taxon>Verrucariales</taxon>
        <taxon>Verrucariaceae</taxon>
        <taxon>Endocarpon</taxon>
    </lineage>
</organism>
<evidence type="ECO:0000313" key="3">
    <source>
        <dbReference type="Proteomes" id="UP000606974"/>
    </source>
</evidence>
<reference evidence="2" key="1">
    <citation type="submission" date="2020-02" db="EMBL/GenBank/DDBJ databases">
        <authorList>
            <person name="Palmer J.M."/>
        </authorList>
    </citation>
    <scope>NUCLEOTIDE SEQUENCE</scope>
    <source>
        <strain evidence="2">EPUS1.4</strain>
        <tissue evidence="2">Thallus</tissue>
    </source>
</reference>
<dbReference type="Proteomes" id="UP000606974">
    <property type="component" value="Unassembled WGS sequence"/>
</dbReference>
<dbReference type="OrthoDB" id="2561043at2759"/>
<comment type="caution">
    <text evidence="2">The sequence shown here is derived from an EMBL/GenBank/DDBJ whole genome shotgun (WGS) entry which is preliminary data.</text>
</comment>
<dbReference type="GO" id="GO:0005829">
    <property type="term" value="C:cytosol"/>
    <property type="evidence" value="ECO:0007669"/>
    <property type="project" value="TreeGrafter"/>
</dbReference>
<evidence type="ECO:0000313" key="2">
    <source>
        <dbReference type="EMBL" id="KAF7507721.1"/>
    </source>
</evidence>
<sequence length="140" mass="15804">MPLPAKNENSVRLWGGRFTGEMDPLMDQYNESLSLDRVFHAQDIKGSIAYARANVKAGILTQEEFGKLEEGLKKVLKEWDEGKFQPAPGDEGEQAPVHMPFVLPPCWSLSRAWRLYISNQEAGYQVGSDVTKYPFPEINC</sequence>
<dbReference type="AlphaFoldDB" id="A0A8H7AIG8"/>
<dbReference type="GO" id="GO:0042450">
    <property type="term" value="P:L-arginine biosynthetic process via ornithine"/>
    <property type="evidence" value="ECO:0007669"/>
    <property type="project" value="InterPro"/>
</dbReference>
<dbReference type="Gene3D" id="1.10.275.10">
    <property type="entry name" value="Fumarase/aspartase (N-terminal domain)"/>
    <property type="match status" value="1"/>
</dbReference>
<feature type="domain" description="Fumarate lyase N-terminal" evidence="1">
    <location>
        <begin position="16"/>
        <end position="98"/>
    </location>
</feature>
<dbReference type="InterPro" id="IPR024083">
    <property type="entry name" value="Fumarase/histidase_N"/>
</dbReference>
<dbReference type="GO" id="GO:0004056">
    <property type="term" value="F:argininosuccinate lyase activity"/>
    <property type="evidence" value="ECO:0007669"/>
    <property type="project" value="InterPro"/>
</dbReference>
<keyword evidence="3" id="KW-1185">Reference proteome</keyword>
<accession>A0A8H7AIG8</accession>
<name>A0A8H7AIG8_9EURO</name>
<dbReference type="InterPro" id="IPR022761">
    <property type="entry name" value="Fumarate_lyase_N"/>
</dbReference>
<dbReference type="Pfam" id="PF00206">
    <property type="entry name" value="Lyase_1"/>
    <property type="match status" value="1"/>
</dbReference>
<protein>
    <recommendedName>
        <fullName evidence="1">Fumarate lyase N-terminal domain-containing protein</fullName>
    </recommendedName>
</protein>
<dbReference type="SUPFAM" id="SSF48557">
    <property type="entry name" value="L-aspartase-like"/>
    <property type="match status" value="1"/>
</dbReference>
<proteinExistence type="predicted"/>
<gene>
    <name evidence="2" type="ORF">GJ744_010150</name>
</gene>
<dbReference type="PANTHER" id="PTHR43814:SF1">
    <property type="entry name" value="ARGININOSUCCINATE LYASE"/>
    <property type="match status" value="1"/>
</dbReference>
<evidence type="ECO:0000259" key="1">
    <source>
        <dbReference type="Pfam" id="PF00206"/>
    </source>
</evidence>
<dbReference type="PANTHER" id="PTHR43814">
    <property type="entry name" value="ARGININOSUCCINATE LYASE"/>
    <property type="match status" value="1"/>
</dbReference>